<protein>
    <submittedName>
        <fullName evidence="1">Uncharacterized protein</fullName>
    </submittedName>
</protein>
<comment type="caution">
    <text evidence="1">The sequence shown here is derived from an EMBL/GenBank/DDBJ whole genome shotgun (WGS) entry which is preliminary data.</text>
</comment>
<dbReference type="Proteomes" id="UP001279734">
    <property type="component" value="Unassembled WGS sequence"/>
</dbReference>
<dbReference type="AlphaFoldDB" id="A0AAD3SY58"/>
<gene>
    <name evidence="1" type="ORF">Nepgr_021826</name>
</gene>
<sequence length="138" mass="16254">MDPCVVEVDKFGFDAEADRLRRDKQVPFVEQVKLRQQQRSIRGTEQMEQKLKGTEQKQQQNVFLGKRNSKLSCNNWFNRNTKENTFVERGDWNLIIGQSGDAESVLKLSLLILGIFPILKLQKWKSLKWKMNLKGWTR</sequence>
<evidence type="ECO:0000313" key="1">
    <source>
        <dbReference type="EMBL" id="GMH19985.1"/>
    </source>
</evidence>
<evidence type="ECO:0000313" key="2">
    <source>
        <dbReference type="Proteomes" id="UP001279734"/>
    </source>
</evidence>
<keyword evidence="2" id="KW-1185">Reference proteome</keyword>
<accession>A0AAD3SY58</accession>
<reference evidence="1" key="1">
    <citation type="submission" date="2023-05" db="EMBL/GenBank/DDBJ databases">
        <title>Nepenthes gracilis genome sequencing.</title>
        <authorList>
            <person name="Fukushima K."/>
        </authorList>
    </citation>
    <scope>NUCLEOTIDE SEQUENCE</scope>
    <source>
        <strain evidence="1">SING2019-196</strain>
    </source>
</reference>
<organism evidence="1 2">
    <name type="scientific">Nepenthes gracilis</name>
    <name type="common">Slender pitcher plant</name>
    <dbReference type="NCBI Taxonomy" id="150966"/>
    <lineage>
        <taxon>Eukaryota</taxon>
        <taxon>Viridiplantae</taxon>
        <taxon>Streptophyta</taxon>
        <taxon>Embryophyta</taxon>
        <taxon>Tracheophyta</taxon>
        <taxon>Spermatophyta</taxon>
        <taxon>Magnoliopsida</taxon>
        <taxon>eudicotyledons</taxon>
        <taxon>Gunneridae</taxon>
        <taxon>Pentapetalae</taxon>
        <taxon>Caryophyllales</taxon>
        <taxon>Nepenthaceae</taxon>
        <taxon>Nepenthes</taxon>
    </lineage>
</organism>
<proteinExistence type="predicted"/>
<dbReference type="EMBL" id="BSYO01000021">
    <property type="protein sequence ID" value="GMH19985.1"/>
    <property type="molecule type" value="Genomic_DNA"/>
</dbReference>
<name>A0AAD3SY58_NEPGR</name>